<keyword evidence="2" id="KW-1185">Reference proteome</keyword>
<proteinExistence type="predicted"/>
<reference evidence="1 2" key="1">
    <citation type="journal article" date="2020" name="ISME J.">
        <title>Comparative genomics reveals insights into cyanobacterial evolution and habitat adaptation.</title>
        <authorList>
            <person name="Chen M.Y."/>
            <person name="Teng W.K."/>
            <person name="Zhao L."/>
            <person name="Hu C.X."/>
            <person name="Zhou Y.K."/>
            <person name="Han B.P."/>
            <person name="Song L.R."/>
            <person name="Shu W.S."/>
        </authorList>
    </citation>
    <scope>NUCLEOTIDE SEQUENCE [LARGE SCALE GENOMIC DNA]</scope>
    <source>
        <strain evidence="1 2">FACHB-838</strain>
    </source>
</reference>
<dbReference type="EMBL" id="JACJSI010000283">
    <property type="protein sequence ID" value="MBD2535491.1"/>
    <property type="molecule type" value="Genomic_DNA"/>
</dbReference>
<accession>A0ABR8E1M5</accession>
<sequence length="1123" mass="130059">MQPYKFSYPEHERIHRRLYTLVGPGAAAFYKDACRLIEMDNPLESTTHIVGHLLRETESSLRSVLRSILVQTESKKKSNNDTQKNEIVAILKALEIPETFAAGEIWFKLAGKENEDALHKRAHRNDLAPPRNIDENFESFWRQINEFLDAVLDKFETRASIIRGNLDKLFIKIEPSNQDIDYLRLKIPNSAFALGYFFEHLEFPTWLKPLRKAGFFANPPGMETDAYSGSFSFPAWPQSRYLIKVASHEPETVLKISKQLLDLGSNNISIYEDLSEAALEMPPNLAALWVKQAIGWLKQQTYLDVQLPDTFGKIIVYLTLGNQADTAIELTRELLAVLPNNLDTVSLGRPVIRVDEHYYNKILSEYLPILSEHQPNAVLTLLCDLLERYLSLSSFLVREGQINEDHSYYWSPRLNRSLDNSYGIKSYLIASILDVIKRILELDKTKARDLLQKLQSYHWRIFDRVAIYLLQQFPEQASDIIVARLTERDRFEWLGNRFNYSHEHARLLQQQFKNLPGEAQNQIFQWLAEGPFALEVEEEKRDSYIKHWQRDWLSIIRDYISPELRQLYDQLVEEIGAPISLDSVDFGYSYTVQIGSDSPRTGAELVQMAQDNIHGLITYLREWEPSENLREKSRNDLAWELAEQVITPNPESFVSQIESFKELDPVFMVWLLRGLKKALENPPSEQPLFSWQPVINFCTWMHENLHEISNNSTSSGYSDWSRICDAIIKLIKAGLLANESNKIPLTHGSQVWKLLESTINDPQVTPGFTPQYQGSNMSAYEASYNTVRGKAMQAVVDYTLWIRRDANGNPTSQDFNDLPQVQQILEQHLDPQQDPSSAIRAVYGNRFPHLYNLASEWALDNIDQIFPESPELQWMFEAAWEAYIHNEVFLDIFSVLRKKYNHAIEQLSVRNPTSRQQSEAGQAFSGHLVCLFLWKEIDITESDGLLQKFFANASADLHQEFMRQISWKLLYGNLKLNEELRQRLQKLIEWRIAEANNSTFPLEQASDLKYFSWWFASGQFDNQWAIAKLLDVLKILKTVHHTSNFFESLERLASTLPQDVVRCLCVMADSNKAREWFLTYPAHCHNILKAVLQSKDEAVQRLARDLINRLLPRNLGDYRDLLS</sequence>
<gene>
    <name evidence="1" type="ORF">H6G97_41320</name>
</gene>
<evidence type="ECO:0000313" key="1">
    <source>
        <dbReference type="EMBL" id="MBD2535491.1"/>
    </source>
</evidence>
<protein>
    <submittedName>
        <fullName evidence="1">Uncharacterized protein</fullName>
    </submittedName>
</protein>
<comment type="caution">
    <text evidence="1">The sequence shown here is derived from an EMBL/GenBank/DDBJ whole genome shotgun (WGS) entry which is preliminary data.</text>
</comment>
<dbReference type="RefSeq" id="WP_190946313.1">
    <property type="nucleotide sequence ID" value="NZ_JACJSI010000283.1"/>
</dbReference>
<organism evidence="1 2">
    <name type="scientific">Nostoc flagelliforme FACHB-838</name>
    <dbReference type="NCBI Taxonomy" id="2692904"/>
    <lineage>
        <taxon>Bacteria</taxon>
        <taxon>Bacillati</taxon>
        <taxon>Cyanobacteriota</taxon>
        <taxon>Cyanophyceae</taxon>
        <taxon>Nostocales</taxon>
        <taxon>Nostocaceae</taxon>
        <taxon>Nostoc</taxon>
    </lineage>
</organism>
<evidence type="ECO:0000313" key="2">
    <source>
        <dbReference type="Proteomes" id="UP000623440"/>
    </source>
</evidence>
<name>A0ABR8E1M5_9NOSO</name>
<dbReference type="Proteomes" id="UP000623440">
    <property type="component" value="Unassembled WGS sequence"/>
</dbReference>